<evidence type="ECO:0000259" key="4">
    <source>
        <dbReference type="PROSITE" id="PS01124"/>
    </source>
</evidence>
<dbReference type="Proteomes" id="UP000569092">
    <property type="component" value="Unassembled WGS sequence"/>
</dbReference>
<dbReference type="Pfam" id="PF12852">
    <property type="entry name" value="Cupin_6"/>
    <property type="match status" value="1"/>
</dbReference>
<sequence length="315" mass="34380">MDPFLDLIHLLRPQATLWGRTDGVGRWGVSFRKRDDLLFCWVQQGECQLIRPLGAPVHLAPDDFVLIRTSMPFTLTTDPAVEPEDSETLVAATMDTDLKLGEGTDSPVILRGGRFVFDTANEGLLTGLLPSLVHIAAGDTSSWRVRSLLKMNEAEYLQPGPGSEFVIARLMELILVEILRSEALRANPEQGPEQSQEHTGLLAGLTDPVTARALAAMHREVAHGWTVAGLARLCGVSRSSFAVRFRRIVGRGPIEYLLDWRMALAKDELRGGTRSIGEVALMVGFQSSSAFSTAFTRAVGCSPKRFAASALALTR</sequence>
<dbReference type="AlphaFoldDB" id="A0A7W8J9N5"/>
<evidence type="ECO:0000256" key="2">
    <source>
        <dbReference type="ARBA" id="ARBA00023125"/>
    </source>
</evidence>
<dbReference type="Gene3D" id="1.10.10.60">
    <property type="entry name" value="Homeodomain-like"/>
    <property type="match status" value="2"/>
</dbReference>
<proteinExistence type="predicted"/>
<evidence type="ECO:0000256" key="1">
    <source>
        <dbReference type="ARBA" id="ARBA00023015"/>
    </source>
</evidence>
<name>A0A7W8J9N5_9BACT</name>
<dbReference type="InterPro" id="IPR018062">
    <property type="entry name" value="HTH_AraC-typ_CS"/>
</dbReference>
<dbReference type="InterPro" id="IPR050204">
    <property type="entry name" value="AraC_XylS_family_regulators"/>
</dbReference>
<evidence type="ECO:0000313" key="5">
    <source>
        <dbReference type="EMBL" id="MBB5343889.1"/>
    </source>
</evidence>
<evidence type="ECO:0000313" key="6">
    <source>
        <dbReference type="Proteomes" id="UP000569092"/>
    </source>
</evidence>
<dbReference type="PROSITE" id="PS00041">
    <property type="entry name" value="HTH_ARAC_FAMILY_1"/>
    <property type="match status" value="1"/>
</dbReference>
<evidence type="ECO:0000256" key="3">
    <source>
        <dbReference type="ARBA" id="ARBA00023163"/>
    </source>
</evidence>
<accession>A0A7W8J9N5</accession>
<protein>
    <submittedName>
        <fullName evidence="5">AraC-like DNA-binding protein</fullName>
    </submittedName>
</protein>
<dbReference type="InterPro" id="IPR020449">
    <property type="entry name" value="Tscrpt_reg_AraC-type_HTH"/>
</dbReference>
<dbReference type="PRINTS" id="PR00032">
    <property type="entry name" value="HTHARAC"/>
</dbReference>
<dbReference type="EMBL" id="JACHDZ010000002">
    <property type="protein sequence ID" value="MBB5343889.1"/>
    <property type="molecule type" value="Genomic_DNA"/>
</dbReference>
<dbReference type="PROSITE" id="PS01124">
    <property type="entry name" value="HTH_ARAC_FAMILY_2"/>
    <property type="match status" value="1"/>
</dbReference>
<keyword evidence="2" id="KW-0238">DNA-binding</keyword>
<dbReference type="SMART" id="SM00342">
    <property type="entry name" value="HTH_ARAC"/>
    <property type="match status" value="1"/>
</dbReference>
<gene>
    <name evidence="5" type="ORF">HDF10_001864</name>
</gene>
<dbReference type="SUPFAM" id="SSF46689">
    <property type="entry name" value="Homeodomain-like"/>
    <property type="match status" value="2"/>
</dbReference>
<dbReference type="Pfam" id="PF12833">
    <property type="entry name" value="HTH_18"/>
    <property type="match status" value="1"/>
</dbReference>
<dbReference type="PANTHER" id="PTHR46796">
    <property type="entry name" value="HTH-TYPE TRANSCRIPTIONAL ACTIVATOR RHAS-RELATED"/>
    <property type="match status" value="1"/>
</dbReference>
<keyword evidence="3" id="KW-0804">Transcription</keyword>
<comment type="caution">
    <text evidence="5">The sequence shown here is derived from an EMBL/GenBank/DDBJ whole genome shotgun (WGS) entry which is preliminary data.</text>
</comment>
<reference evidence="5 6" key="1">
    <citation type="submission" date="2020-08" db="EMBL/GenBank/DDBJ databases">
        <title>Genomic Encyclopedia of Type Strains, Phase IV (KMG-V): Genome sequencing to study the core and pangenomes of soil and plant-associated prokaryotes.</title>
        <authorList>
            <person name="Whitman W."/>
        </authorList>
    </citation>
    <scope>NUCLEOTIDE SEQUENCE [LARGE SCALE GENOMIC DNA]</scope>
    <source>
        <strain evidence="5 6">M8US30</strain>
    </source>
</reference>
<dbReference type="PANTHER" id="PTHR46796:SF13">
    <property type="entry name" value="HTH-TYPE TRANSCRIPTIONAL ACTIVATOR RHAS"/>
    <property type="match status" value="1"/>
</dbReference>
<dbReference type="InterPro" id="IPR032783">
    <property type="entry name" value="AraC_lig"/>
</dbReference>
<dbReference type="InterPro" id="IPR009057">
    <property type="entry name" value="Homeodomain-like_sf"/>
</dbReference>
<keyword evidence="1" id="KW-0805">Transcription regulation</keyword>
<dbReference type="InterPro" id="IPR018060">
    <property type="entry name" value="HTH_AraC"/>
</dbReference>
<dbReference type="GO" id="GO:0003700">
    <property type="term" value="F:DNA-binding transcription factor activity"/>
    <property type="evidence" value="ECO:0007669"/>
    <property type="project" value="InterPro"/>
</dbReference>
<feature type="domain" description="HTH araC/xylS-type" evidence="4">
    <location>
        <begin position="211"/>
        <end position="309"/>
    </location>
</feature>
<dbReference type="GO" id="GO:0043565">
    <property type="term" value="F:sequence-specific DNA binding"/>
    <property type="evidence" value="ECO:0007669"/>
    <property type="project" value="InterPro"/>
</dbReference>
<organism evidence="5 6">
    <name type="scientific">Tunturiibacter lichenicola</name>
    <dbReference type="NCBI Taxonomy" id="2051959"/>
    <lineage>
        <taxon>Bacteria</taxon>
        <taxon>Pseudomonadati</taxon>
        <taxon>Acidobacteriota</taxon>
        <taxon>Terriglobia</taxon>
        <taxon>Terriglobales</taxon>
        <taxon>Acidobacteriaceae</taxon>
        <taxon>Tunturiibacter</taxon>
    </lineage>
</organism>